<accession>A0A183NZC1</accession>
<name>A0A183NZC1_9TREM</name>
<dbReference type="EMBL" id="UZAL01028236">
    <property type="protein sequence ID" value="VDP39520.1"/>
    <property type="molecule type" value="Genomic_DNA"/>
</dbReference>
<dbReference type="InterPro" id="IPR015925">
    <property type="entry name" value="Ryanodine_IP3_receptor"/>
</dbReference>
<dbReference type="PANTHER" id="PTHR45816:SF4">
    <property type="entry name" value="RYR_IP3R HOMOLOGY ASSOCIATED DOMAIN-CONTAINING PROTEIN"/>
    <property type="match status" value="1"/>
</dbReference>
<dbReference type="GO" id="GO:0006816">
    <property type="term" value="P:calcium ion transport"/>
    <property type="evidence" value="ECO:0007669"/>
    <property type="project" value="InterPro"/>
</dbReference>
<dbReference type="Pfam" id="PF08454">
    <property type="entry name" value="RIH_assoc"/>
    <property type="match status" value="1"/>
</dbReference>
<dbReference type="STRING" id="31246.A0A183NZC1"/>
<protein>
    <submittedName>
        <fullName evidence="1">Uncharacterized protein</fullName>
    </submittedName>
</protein>
<gene>
    <name evidence="1" type="ORF">SMTD_LOCUS7457</name>
</gene>
<evidence type="ECO:0000313" key="2">
    <source>
        <dbReference type="Proteomes" id="UP000269396"/>
    </source>
</evidence>
<keyword evidence="2" id="KW-1185">Reference proteome</keyword>
<dbReference type="InterPro" id="IPR013662">
    <property type="entry name" value="RIH_assoc-dom"/>
</dbReference>
<dbReference type="AlphaFoldDB" id="A0A183NZC1"/>
<dbReference type="Proteomes" id="UP000269396">
    <property type="component" value="Unassembled WGS sequence"/>
</dbReference>
<dbReference type="PANTHER" id="PTHR45816">
    <property type="entry name" value="MIR DOMAIN-CONTAINING PROTEIN"/>
    <property type="match status" value="1"/>
</dbReference>
<evidence type="ECO:0000313" key="1">
    <source>
        <dbReference type="EMBL" id="VDP39520.1"/>
    </source>
</evidence>
<reference evidence="1 2" key="1">
    <citation type="submission" date="2018-11" db="EMBL/GenBank/DDBJ databases">
        <authorList>
            <consortium name="Pathogen Informatics"/>
        </authorList>
    </citation>
    <scope>NUCLEOTIDE SEQUENCE [LARGE SCALE GENOMIC DNA]</scope>
    <source>
        <strain>Denwood</strain>
        <strain evidence="2">Zambia</strain>
    </source>
</reference>
<sequence>MTNSYTDLCETLEDKIISTSDITFDDSVDSGLQDENSLDSNMSEKVNVKTVQQCQMSKSLSEVQMSQTLDDADRSISQNFAKNIEKQFNNMIKEIELQLSTSIYKEYDSLIRFLQYPMNFIEIQEISTLVKITQRFFRIQLSNVKRPCVVVNFELDIINTEFLRLVQHAYDLIELGLESQFVKLLQVFISLSKAPMMESVPLEMKWSLDGLSNTGQNAIHYFLCSNGICDLIIRCIENPNTSETIFVMANELAINLLKHSNKYVQECFYIILSKPKQHEDFFNSMFQRFHNAYSQMDNLTKNRFFCKEEFTKTTNYLDCFNSLITGKNISVQISLQFLQTLCRRNNLRLQELLRVQPHNVTNFNLIEEIKSLFINLWKINDKLINAATFDSNNENIHTIDSNNNDTLNYCYINHKTSHSKQKCFNSTENSPLKIVQNNMNIIEPITKYQRKFNKSLFLEMNHNQQSVQIQKNNNNSIHFIQPEIILLILTCLIEFCHGPCLNNQNEILFGSSNILHLLVNLILCTPKWIRNNKLEEITCSLAEISCLSIKLLLAVLEGRHEDKVYQQLIELCPLDKLISTIHYYHILSEDSDFATNHPRESFHKCGHLLFILTQYLYRCFPAIFKHMKTSENHDHHINNQLSSFKWSESNLYNNTEGKNCLYEMKCTDHNNIPLNGTRKLDFNNTIIKRLIKGKSDIILSLQHYTINTAQIEIVSEDNRIERIVYPIPKICHYLTNSKKYQLLAINNMDNDYSKIPSLFKIIEEIYAEMLCAEHMLTYDFYNFETQITVIPIAVLAVVLCLLSSNQLLVQIYIGLETLYLLFACATENVILVLGLTNVSFASLKMLH</sequence>
<proteinExistence type="predicted"/>
<organism evidence="1 2">
    <name type="scientific">Schistosoma mattheei</name>
    <dbReference type="NCBI Taxonomy" id="31246"/>
    <lineage>
        <taxon>Eukaryota</taxon>
        <taxon>Metazoa</taxon>
        <taxon>Spiralia</taxon>
        <taxon>Lophotrochozoa</taxon>
        <taxon>Platyhelminthes</taxon>
        <taxon>Trematoda</taxon>
        <taxon>Digenea</taxon>
        <taxon>Strigeidida</taxon>
        <taxon>Schistosomatoidea</taxon>
        <taxon>Schistosomatidae</taxon>
        <taxon>Schistosoma</taxon>
    </lineage>
</organism>